<evidence type="ECO:0000313" key="2">
    <source>
        <dbReference type="EMBL" id="GEA33632.1"/>
    </source>
</evidence>
<reference evidence="2 3" key="1">
    <citation type="submission" date="2019-06" db="EMBL/GenBank/DDBJ databases">
        <title>Draft genome sequence of Clostridium diolis DSM 15410.</title>
        <authorList>
            <person name="Kobayashi H."/>
            <person name="Tanizawa Y."/>
            <person name="Tohno M."/>
        </authorList>
    </citation>
    <scope>NUCLEOTIDE SEQUENCE [LARGE SCALE GENOMIC DNA]</scope>
    <source>
        <strain evidence="2 3">DSM 15410</strain>
    </source>
</reference>
<gene>
    <name evidence="2" type="ORF">CDIOL_45550</name>
</gene>
<keyword evidence="1" id="KW-1133">Transmembrane helix</keyword>
<feature type="transmembrane region" description="Helical" evidence="1">
    <location>
        <begin position="67"/>
        <end position="85"/>
    </location>
</feature>
<protein>
    <submittedName>
        <fullName evidence="2">Uncharacterized protein</fullName>
    </submittedName>
</protein>
<evidence type="ECO:0000313" key="3">
    <source>
        <dbReference type="Proteomes" id="UP000325212"/>
    </source>
</evidence>
<accession>A0AAV3W5M6</accession>
<dbReference type="AlphaFoldDB" id="A0AAV3W5M6"/>
<sequence>MNYKGWIMAIHDKYKIKYNEKYKNIYNKRKFKELEVKEKLVLIFYFISVIIGATLYGAGIVLNNPWMFIWGTLLMVFPPMILVYFDRFEIEIYKRHARVLMEVLEEENINTVSVIERLIKDTSGVLYNIKDGVISNYIKVFSSIVGTLGAAFGVGNWLDKLKGDYKNIAIFIIVMIIFIFTAYIISFAIPNSKKVKLKELHEILKILLIYEEGKKK</sequence>
<feature type="transmembrane region" description="Helical" evidence="1">
    <location>
        <begin position="40"/>
        <end position="61"/>
    </location>
</feature>
<comment type="caution">
    <text evidence="2">The sequence shown here is derived from an EMBL/GenBank/DDBJ whole genome shotgun (WGS) entry which is preliminary data.</text>
</comment>
<dbReference type="Proteomes" id="UP000325212">
    <property type="component" value="Unassembled WGS sequence"/>
</dbReference>
<keyword evidence="3" id="KW-1185">Reference proteome</keyword>
<proteinExistence type="predicted"/>
<name>A0AAV3W5M6_9CLOT</name>
<evidence type="ECO:0000256" key="1">
    <source>
        <dbReference type="SAM" id="Phobius"/>
    </source>
</evidence>
<organism evidence="2 3">
    <name type="scientific">Clostridium diolis</name>
    <dbReference type="NCBI Taxonomy" id="223919"/>
    <lineage>
        <taxon>Bacteria</taxon>
        <taxon>Bacillati</taxon>
        <taxon>Bacillota</taxon>
        <taxon>Clostridia</taxon>
        <taxon>Eubacteriales</taxon>
        <taxon>Clostridiaceae</taxon>
        <taxon>Clostridium</taxon>
    </lineage>
</organism>
<feature type="transmembrane region" description="Helical" evidence="1">
    <location>
        <begin position="137"/>
        <end position="156"/>
    </location>
</feature>
<feature type="transmembrane region" description="Helical" evidence="1">
    <location>
        <begin position="168"/>
        <end position="189"/>
    </location>
</feature>
<dbReference type="EMBL" id="BJLA01000024">
    <property type="protein sequence ID" value="GEA33632.1"/>
    <property type="molecule type" value="Genomic_DNA"/>
</dbReference>
<keyword evidence="1" id="KW-0472">Membrane</keyword>
<dbReference type="RefSeq" id="WP_039771164.1">
    <property type="nucleotide sequence ID" value="NZ_BJLA01000024.1"/>
</dbReference>
<keyword evidence="1" id="KW-0812">Transmembrane</keyword>